<feature type="region of interest" description="Disordered" evidence="1">
    <location>
        <begin position="86"/>
        <end position="126"/>
    </location>
</feature>
<dbReference type="EMBL" id="JAHLQT010021643">
    <property type="protein sequence ID" value="KAG7167448.1"/>
    <property type="molecule type" value="Genomic_DNA"/>
</dbReference>
<dbReference type="OrthoDB" id="6350583at2759"/>
<keyword evidence="3" id="KW-1185">Reference proteome</keyword>
<organism evidence="2 3">
    <name type="scientific">Homarus americanus</name>
    <name type="common">American lobster</name>
    <dbReference type="NCBI Taxonomy" id="6706"/>
    <lineage>
        <taxon>Eukaryota</taxon>
        <taxon>Metazoa</taxon>
        <taxon>Ecdysozoa</taxon>
        <taxon>Arthropoda</taxon>
        <taxon>Crustacea</taxon>
        <taxon>Multicrustacea</taxon>
        <taxon>Malacostraca</taxon>
        <taxon>Eumalacostraca</taxon>
        <taxon>Eucarida</taxon>
        <taxon>Decapoda</taxon>
        <taxon>Pleocyemata</taxon>
        <taxon>Astacidea</taxon>
        <taxon>Nephropoidea</taxon>
        <taxon>Nephropidae</taxon>
        <taxon>Homarus</taxon>
    </lineage>
</organism>
<protein>
    <submittedName>
        <fullName evidence="2">Uncharacterized protein</fullName>
    </submittedName>
</protein>
<accession>A0A8J5K4K5</accession>
<name>A0A8J5K4K5_HOMAM</name>
<evidence type="ECO:0000313" key="3">
    <source>
        <dbReference type="Proteomes" id="UP000747542"/>
    </source>
</evidence>
<dbReference type="Proteomes" id="UP000747542">
    <property type="component" value="Unassembled WGS sequence"/>
</dbReference>
<feature type="compositionally biased region" description="Low complexity" evidence="1">
    <location>
        <begin position="91"/>
        <end position="108"/>
    </location>
</feature>
<feature type="compositionally biased region" description="Polar residues" evidence="1">
    <location>
        <begin position="115"/>
        <end position="126"/>
    </location>
</feature>
<evidence type="ECO:0000256" key="1">
    <source>
        <dbReference type="SAM" id="MobiDB-lite"/>
    </source>
</evidence>
<gene>
    <name evidence="2" type="ORF">Hamer_G012908</name>
</gene>
<reference evidence="2" key="1">
    <citation type="journal article" date="2021" name="Sci. Adv.">
        <title>The American lobster genome reveals insights on longevity, neural, and immune adaptations.</title>
        <authorList>
            <person name="Polinski J.M."/>
            <person name="Zimin A.V."/>
            <person name="Clark K.F."/>
            <person name="Kohn A.B."/>
            <person name="Sadowski N."/>
            <person name="Timp W."/>
            <person name="Ptitsyn A."/>
            <person name="Khanna P."/>
            <person name="Romanova D.Y."/>
            <person name="Williams P."/>
            <person name="Greenwood S.J."/>
            <person name="Moroz L.L."/>
            <person name="Walt D.R."/>
            <person name="Bodnar A.G."/>
        </authorList>
    </citation>
    <scope>NUCLEOTIDE SEQUENCE</scope>
    <source>
        <strain evidence="2">GMGI-L3</strain>
    </source>
</reference>
<proteinExistence type="predicted"/>
<comment type="caution">
    <text evidence="2">The sequence shown here is derived from an EMBL/GenBank/DDBJ whole genome shotgun (WGS) entry which is preliminary data.</text>
</comment>
<sequence>MAPSTRDSTWRSPSSPREVASSVVASVQYVTSSVRLLLVGCFQCGSLKPGCWRRQEEQDGAWFDCEKLQVEHPFCYVNPVALSEGAPNTATQQPPLLQQPKPHTQPQPKHLPRLKTSQQPKPTLNGVSHTILQHGSPTNNTTDMSHKTHGKPLVNGVMGTEGGAVIYKNGQVRSHLVGSFAAKLEADLKKLECDRQRAEGKALTSPEETVVLEDVDSLPKYLCTESQNDEDFFTDETTDYYGNFVDEKRLEDEVWKPSELEDVFECYNMAAFYSYGATMPVNEKFTCKNRGEKYEEVFPVTFHNNNNTIKVYRPASESESPLSLTSKDQVIKENSLDSCGIERKREILEPQLKELIQSCVFVNNVDEVSVPCPEGTCTNAVCDDSIYYGGRSFNKLLMFNLVRSIMSECNEHYSHAMSLCVNYPVHLVQSRVLGVLQMKEDNSQLTPSGLQVFRNSSLLNADDNESYQHQQLTERLVQNVVVAEVRADDKLWHKFGQEELEIKEALSTELFDNLISETTSLYSSLLRKKLMQ</sequence>
<evidence type="ECO:0000313" key="2">
    <source>
        <dbReference type="EMBL" id="KAG7167448.1"/>
    </source>
</evidence>
<dbReference type="AlphaFoldDB" id="A0A8J5K4K5"/>